<protein>
    <submittedName>
        <fullName evidence="1">Uncharacterized protein</fullName>
    </submittedName>
</protein>
<keyword evidence="2" id="KW-1185">Reference proteome</keyword>
<evidence type="ECO:0000313" key="2">
    <source>
        <dbReference type="Proteomes" id="UP000747399"/>
    </source>
</evidence>
<gene>
    <name evidence="1" type="ORF">Vafri_7518</name>
</gene>
<feature type="non-terminal residue" evidence="1">
    <location>
        <position position="111"/>
    </location>
</feature>
<sequence length="111" mass="11571">PLPAVLAPYYRPRSSASRAAKSSSPCLTAAALVPAAAEGIPCCNSSPCSSATWFISAVTSSSGVERLACAPMTSSTTWVCKSRFSNCFSNWAMVLAIVSKLLDAIAFSKLF</sequence>
<reference evidence="1" key="1">
    <citation type="journal article" date="2021" name="Proc. Natl. Acad. Sci. U.S.A.">
        <title>Three genomes in the algal genus Volvox reveal the fate of a haploid sex-determining region after a transition to homothallism.</title>
        <authorList>
            <person name="Yamamoto K."/>
            <person name="Hamaji T."/>
            <person name="Kawai-Toyooka H."/>
            <person name="Matsuzaki R."/>
            <person name="Takahashi F."/>
            <person name="Nishimura Y."/>
            <person name="Kawachi M."/>
            <person name="Noguchi H."/>
            <person name="Minakuchi Y."/>
            <person name="Umen J.G."/>
            <person name="Toyoda A."/>
            <person name="Nozaki H."/>
        </authorList>
    </citation>
    <scope>NUCLEOTIDE SEQUENCE</scope>
    <source>
        <strain evidence="1">NIES-3780</strain>
    </source>
</reference>
<comment type="caution">
    <text evidence="1">The sequence shown here is derived from an EMBL/GenBank/DDBJ whole genome shotgun (WGS) entry which is preliminary data.</text>
</comment>
<proteinExistence type="predicted"/>
<dbReference type="Proteomes" id="UP000747399">
    <property type="component" value="Unassembled WGS sequence"/>
</dbReference>
<organism evidence="1 2">
    <name type="scientific">Volvox africanus</name>
    <dbReference type="NCBI Taxonomy" id="51714"/>
    <lineage>
        <taxon>Eukaryota</taxon>
        <taxon>Viridiplantae</taxon>
        <taxon>Chlorophyta</taxon>
        <taxon>core chlorophytes</taxon>
        <taxon>Chlorophyceae</taxon>
        <taxon>CS clade</taxon>
        <taxon>Chlamydomonadales</taxon>
        <taxon>Volvocaceae</taxon>
        <taxon>Volvox</taxon>
    </lineage>
</organism>
<dbReference type="AlphaFoldDB" id="A0A8J4B4N0"/>
<evidence type="ECO:0000313" key="1">
    <source>
        <dbReference type="EMBL" id="GIL51552.1"/>
    </source>
</evidence>
<feature type="non-terminal residue" evidence="1">
    <location>
        <position position="1"/>
    </location>
</feature>
<accession>A0A8J4B4N0</accession>
<name>A0A8J4B4N0_9CHLO</name>
<dbReference type="EMBL" id="BNCO01000011">
    <property type="protein sequence ID" value="GIL51552.1"/>
    <property type="molecule type" value="Genomic_DNA"/>
</dbReference>